<dbReference type="Gene3D" id="2.130.10.10">
    <property type="entry name" value="YVTN repeat-like/Quinoprotein amine dehydrogenase"/>
    <property type="match status" value="2"/>
</dbReference>
<dbReference type="PANTHER" id="PTHR17583">
    <property type="entry name" value="PHOSPHOINOSITIDE 3-KINASE REGULATORY SUBUNIT 4"/>
    <property type="match status" value="1"/>
</dbReference>
<feature type="compositionally biased region" description="Pro residues" evidence="11">
    <location>
        <begin position="803"/>
        <end position="814"/>
    </location>
</feature>
<dbReference type="GO" id="GO:0071561">
    <property type="term" value="C:nucleus-vacuole junction"/>
    <property type="evidence" value="ECO:0007669"/>
    <property type="project" value="TreeGrafter"/>
</dbReference>
<dbReference type="InterPro" id="IPR045162">
    <property type="entry name" value="Vps15-like"/>
</dbReference>
<feature type="region of interest" description="Disordered" evidence="11">
    <location>
        <begin position="838"/>
        <end position="931"/>
    </location>
</feature>
<evidence type="ECO:0000256" key="5">
    <source>
        <dbReference type="ARBA" id="ARBA00022679"/>
    </source>
</evidence>
<dbReference type="FunFam" id="2.130.10.10:FF:003603">
    <property type="entry name" value="Predicted protein"/>
    <property type="match status" value="1"/>
</dbReference>
<dbReference type="InterPro" id="IPR011009">
    <property type="entry name" value="Kinase-like_dom_sf"/>
</dbReference>
<evidence type="ECO:0000313" key="14">
    <source>
        <dbReference type="Proteomes" id="UP000887568"/>
    </source>
</evidence>
<keyword evidence="3" id="KW-0723">Serine/threonine-protein kinase</keyword>
<feature type="domain" description="Protein kinase" evidence="12">
    <location>
        <begin position="26"/>
        <end position="318"/>
    </location>
</feature>
<dbReference type="GO" id="GO:0005770">
    <property type="term" value="C:late endosome"/>
    <property type="evidence" value="ECO:0007669"/>
    <property type="project" value="TreeGrafter"/>
</dbReference>
<evidence type="ECO:0000256" key="8">
    <source>
        <dbReference type="ARBA" id="ARBA00022777"/>
    </source>
</evidence>
<dbReference type="Gene3D" id="1.10.510.10">
    <property type="entry name" value="Transferase(Phosphotransferase) domain 1"/>
    <property type="match status" value="1"/>
</dbReference>
<evidence type="ECO:0000313" key="13">
    <source>
        <dbReference type="EnsemblMetazoa" id="XP_038048592.1"/>
    </source>
</evidence>
<name>A0A913ZA01_PATMI</name>
<keyword evidence="7" id="KW-0547">Nucleotide-binding</keyword>
<evidence type="ECO:0000256" key="6">
    <source>
        <dbReference type="ARBA" id="ARBA00022737"/>
    </source>
</evidence>
<dbReference type="InterPro" id="IPR011989">
    <property type="entry name" value="ARM-like"/>
</dbReference>
<feature type="compositionally biased region" description="Basic and acidic residues" evidence="11">
    <location>
        <begin position="838"/>
        <end position="853"/>
    </location>
</feature>
<dbReference type="InterPro" id="IPR015943">
    <property type="entry name" value="WD40/YVTN_repeat-like_dom_sf"/>
</dbReference>
<dbReference type="InterPro" id="IPR036322">
    <property type="entry name" value="WD40_repeat_dom_sf"/>
</dbReference>
<proteinExistence type="predicted"/>
<accession>A0A913ZA01</accession>
<evidence type="ECO:0000256" key="10">
    <source>
        <dbReference type="PROSITE-ProRule" id="PRU00221"/>
    </source>
</evidence>
<dbReference type="SUPFAM" id="SSF50978">
    <property type="entry name" value="WD40 repeat-like"/>
    <property type="match status" value="1"/>
</dbReference>
<feature type="repeat" description="WD" evidence="10">
    <location>
        <begin position="1372"/>
        <end position="1391"/>
    </location>
</feature>
<dbReference type="PROSITE" id="PS50294">
    <property type="entry name" value="WD_REPEATS_REGION"/>
    <property type="match status" value="1"/>
</dbReference>
<reference evidence="13" key="1">
    <citation type="submission" date="2022-11" db="UniProtKB">
        <authorList>
            <consortium name="EnsemblMetazoa"/>
        </authorList>
    </citation>
    <scope>IDENTIFICATION</scope>
</reference>
<feature type="compositionally biased region" description="Polar residues" evidence="11">
    <location>
        <begin position="913"/>
        <end position="928"/>
    </location>
</feature>
<comment type="subcellular location">
    <subcellularLocation>
        <location evidence="1">Cytoplasmic vesicle</location>
        <location evidence="1">Autophagosome</location>
    </subcellularLocation>
</comment>
<dbReference type="CDD" id="cd13980">
    <property type="entry name" value="STKc_Vps15"/>
    <property type="match status" value="1"/>
</dbReference>
<dbReference type="PROSITE" id="PS00108">
    <property type="entry name" value="PROTEIN_KINASE_ST"/>
    <property type="match status" value="1"/>
</dbReference>
<evidence type="ECO:0000259" key="12">
    <source>
        <dbReference type="PROSITE" id="PS50011"/>
    </source>
</evidence>
<dbReference type="EC" id="2.7.11.1" evidence="2"/>
<feature type="region of interest" description="Disordered" evidence="11">
    <location>
        <begin position="794"/>
        <end position="818"/>
    </location>
</feature>
<dbReference type="PROSITE" id="PS50011">
    <property type="entry name" value="PROTEIN_KINASE_DOM"/>
    <property type="match status" value="1"/>
</dbReference>
<feature type="repeat" description="WD" evidence="10">
    <location>
        <begin position="1018"/>
        <end position="1050"/>
    </location>
</feature>
<keyword evidence="9" id="KW-0067">ATP-binding</keyword>
<dbReference type="FunFam" id="1.10.510.10:FF:000497">
    <property type="entry name" value="Phosphoinositide 3-kinase regulatory subunit"/>
    <property type="match status" value="1"/>
</dbReference>
<evidence type="ECO:0000256" key="11">
    <source>
        <dbReference type="SAM" id="MobiDB-lite"/>
    </source>
</evidence>
<dbReference type="InterPro" id="IPR000719">
    <property type="entry name" value="Prot_kinase_dom"/>
</dbReference>
<evidence type="ECO:0000256" key="3">
    <source>
        <dbReference type="ARBA" id="ARBA00022527"/>
    </source>
</evidence>
<dbReference type="GeneID" id="119722508"/>
<organism evidence="13 14">
    <name type="scientific">Patiria miniata</name>
    <name type="common">Bat star</name>
    <name type="synonym">Asterina miniata</name>
    <dbReference type="NCBI Taxonomy" id="46514"/>
    <lineage>
        <taxon>Eukaryota</taxon>
        <taxon>Metazoa</taxon>
        <taxon>Echinodermata</taxon>
        <taxon>Eleutherozoa</taxon>
        <taxon>Asterozoa</taxon>
        <taxon>Asteroidea</taxon>
        <taxon>Valvatacea</taxon>
        <taxon>Valvatida</taxon>
        <taxon>Asterinidae</taxon>
        <taxon>Patiria</taxon>
    </lineage>
</organism>
<dbReference type="GO" id="GO:0005524">
    <property type="term" value="F:ATP binding"/>
    <property type="evidence" value="ECO:0007669"/>
    <property type="project" value="UniProtKB-KW"/>
</dbReference>
<keyword evidence="8" id="KW-0418">Kinase</keyword>
<dbReference type="PROSITE" id="PS50082">
    <property type="entry name" value="WD_REPEATS_2"/>
    <property type="match status" value="2"/>
</dbReference>
<dbReference type="OMA" id="ATNTCRI"/>
<dbReference type="GO" id="GO:0005776">
    <property type="term" value="C:autophagosome"/>
    <property type="evidence" value="ECO:0007669"/>
    <property type="project" value="UniProtKB-SubCell"/>
</dbReference>
<dbReference type="Pfam" id="PF22956">
    <property type="entry name" value="VPS15-like_hel"/>
    <property type="match status" value="1"/>
</dbReference>
<dbReference type="SUPFAM" id="SSF56112">
    <property type="entry name" value="Protein kinase-like (PK-like)"/>
    <property type="match status" value="1"/>
</dbReference>
<dbReference type="Gene3D" id="1.25.10.10">
    <property type="entry name" value="Leucine-rich Repeat Variant"/>
    <property type="match status" value="2"/>
</dbReference>
<sequence length="1391" mass="154926">MGNQLTGIAPSQIFPVEHYLTDVTDYEFDTSLGSTRFFKVARAKYKEGLAVVKVFAIHDPSLPLKYYKDKLEEIKNRLSSSSNCLPFLRSTLSDKAALLFRQYIRNNLYDRISTRPFLNTVEKKWIAFQLLCAINQAHRVKVCHGDIKSENVMVTGWNWVLLTDFASFKPTFLPADNPADFSFFFDTSRRRTCYIAPERFIEGSMRQSETVESSDTSLLDAGSLKRGELTPQMDIFSTGCVIAELFTEGHAPFDLSQLLAYCNGTYSPDTVLNKIEDPSIKALVEHMLQKDPSKRLSAEEYLKQWKTKAFPDVFYSYLKVFLGDFAGIPILPSDEKIARLKRDMGKIIETLSSSDEKQDGCKDNNNGLIIVLSLVTSCLRTLKFCISKLAALEILLMIAHHIPDDLILDRIIPHMVHFISDPFPRVRAEAIRTLSQTLTIVNSVPRSDANIFPEYILPNLANLPQDDIVLVRVAYAENIAVLAETALRFLEMVQLDHTSTQDAQADSVPDPNVQYQASYDDELQNLHGMIQQKVVTLLSDTENIVKQTLLENGITRLCVFFGRQKANDVLLSHMITFLNDKNDWHLRGSFFDSIVGVAAYVGWQSSFILKPLIQQGLCDSEEFVICKALTALTSLIELGLLQKPIILDLASEIVPNLCHPNLWIRQGTAGVIAVIAGNFNIADVHCNLIPLLQPFIKQPIIQVDKEPILLNVLKPPVPRPVYDYILRSSLIESLFDNLQDRQLLRNLCRPGHKPSYSQPDSPGLAQLLRKLQSQGMTEPDEDKLLLLKDIMMKQQQAKSNPNDQPPPSPGPDNPNIPGIINILALEKESPVQKYHADLIKPPELRSDASEKAPRKLKKRSSNIEPAMMNEEWKSMFGTSEPARTSKAPQQPTSPVHPAQDAMATLNAGPKSPGPTSQQGGKSQPTGLSTLGPISMSQLQAAADGIPEKKPLAPVQENRLPPIQTLVATCKLELSRLVQQKREQYVADVTRKTLIEEAAIETKIPPSSWKPKGLLVAHLHEHKAAVNRIQLSHDHMFFATCSSDGTVKVWDTSRLLGKSNTNRSRQTYNRQPGRIKALTFCQSSHSIASASDDGSIHVNRIEAGAPRFSLLHKTNLDIHEEGFAVDITHFDTGSQSVVTYATVQGYLVGWDLRAPGIAWRLRNQSKHGLITSFAVDPHQCWMAVGTSKGAHTCWDLRFQLPISTLHHPTASHVRRISLHPNHPSWIISAVQGNNEVSMWDMETGARQFTLWASPSPPLSQTQTSNHAVHGMYCIPSNEHSPSFLTAGSDQRLRYWSLTNPEHSGIIAGSVNDPPIQPAVTYKRRLIDGTEVIVETYDKHRGATNVGESGRQGTEQVPVGHRNVITDLGVFLISPSSAAVATTSQDGVVKIWK</sequence>
<protein>
    <recommendedName>
        <fullName evidence="2">non-specific serine/threonine protein kinase</fullName>
        <ecNumber evidence="2">2.7.11.1</ecNumber>
    </recommendedName>
</protein>
<dbReference type="InterPro" id="IPR016024">
    <property type="entry name" value="ARM-type_fold"/>
</dbReference>
<dbReference type="FunFam" id="1.25.10.10:FF:000342">
    <property type="entry name" value="Serine/threonine-protein kinase VPS15"/>
    <property type="match status" value="1"/>
</dbReference>
<evidence type="ECO:0000256" key="1">
    <source>
        <dbReference type="ARBA" id="ARBA00004419"/>
    </source>
</evidence>
<dbReference type="OrthoDB" id="242910at2759"/>
<dbReference type="EnsemblMetazoa" id="XM_038192664.1">
    <property type="protein sequence ID" value="XP_038048592.1"/>
    <property type="gene ID" value="LOC119722508"/>
</dbReference>
<dbReference type="GO" id="GO:0004674">
    <property type="term" value="F:protein serine/threonine kinase activity"/>
    <property type="evidence" value="ECO:0007669"/>
    <property type="project" value="UniProtKB-KW"/>
</dbReference>
<evidence type="ECO:0000256" key="4">
    <source>
        <dbReference type="ARBA" id="ARBA00022574"/>
    </source>
</evidence>
<dbReference type="Pfam" id="PF00069">
    <property type="entry name" value="Pkinase"/>
    <property type="match status" value="1"/>
</dbReference>
<keyword evidence="5" id="KW-0808">Transferase</keyword>
<evidence type="ECO:0000256" key="2">
    <source>
        <dbReference type="ARBA" id="ARBA00012513"/>
    </source>
</evidence>
<dbReference type="Proteomes" id="UP000887568">
    <property type="component" value="Unplaced"/>
</dbReference>
<dbReference type="PANTHER" id="PTHR17583:SF0">
    <property type="entry name" value="PHOSPHOINOSITIDE 3-KINASE REGULATORY SUBUNIT 4"/>
    <property type="match status" value="1"/>
</dbReference>
<keyword evidence="6" id="KW-0677">Repeat</keyword>
<dbReference type="SUPFAM" id="SSF48371">
    <property type="entry name" value="ARM repeat"/>
    <property type="match status" value="1"/>
</dbReference>
<dbReference type="SMART" id="SM00220">
    <property type="entry name" value="S_TKc"/>
    <property type="match status" value="1"/>
</dbReference>
<dbReference type="InterPro" id="IPR055231">
    <property type="entry name" value="2AA_helical"/>
</dbReference>
<dbReference type="GO" id="GO:0016236">
    <property type="term" value="P:macroautophagy"/>
    <property type="evidence" value="ECO:0007669"/>
    <property type="project" value="InterPro"/>
</dbReference>
<dbReference type="GO" id="GO:0045324">
    <property type="term" value="P:late endosome to vacuole transport"/>
    <property type="evidence" value="ECO:0007669"/>
    <property type="project" value="InterPro"/>
</dbReference>
<dbReference type="SMART" id="SM00320">
    <property type="entry name" value="WD40"/>
    <property type="match status" value="6"/>
</dbReference>
<evidence type="ECO:0000256" key="7">
    <source>
        <dbReference type="ARBA" id="ARBA00022741"/>
    </source>
</evidence>
<evidence type="ECO:0000256" key="9">
    <source>
        <dbReference type="ARBA" id="ARBA00022840"/>
    </source>
</evidence>
<dbReference type="GO" id="GO:0006623">
    <property type="term" value="P:protein targeting to vacuole"/>
    <property type="evidence" value="ECO:0007669"/>
    <property type="project" value="TreeGrafter"/>
</dbReference>
<dbReference type="InterPro" id="IPR008271">
    <property type="entry name" value="Ser/Thr_kinase_AS"/>
</dbReference>
<dbReference type="GO" id="GO:0034271">
    <property type="term" value="C:phosphatidylinositol 3-kinase complex, class III, type I"/>
    <property type="evidence" value="ECO:0007669"/>
    <property type="project" value="TreeGrafter"/>
</dbReference>
<dbReference type="GO" id="GO:0034272">
    <property type="term" value="C:phosphatidylinositol 3-kinase complex, class III, type II"/>
    <property type="evidence" value="ECO:0007669"/>
    <property type="project" value="TreeGrafter"/>
</dbReference>
<dbReference type="Pfam" id="PF00400">
    <property type="entry name" value="WD40"/>
    <property type="match status" value="3"/>
</dbReference>
<keyword evidence="14" id="KW-1185">Reference proteome</keyword>
<dbReference type="RefSeq" id="XP_038048592.1">
    <property type="nucleotide sequence ID" value="XM_038192664.1"/>
</dbReference>
<keyword evidence="4 10" id="KW-0853">WD repeat</keyword>
<dbReference type="InterPro" id="IPR001680">
    <property type="entry name" value="WD40_rpt"/>
</dbReference>